<dbReference type="NCBIfam" id="NF033539">
    <property type="entry name" value="transpos_IS1380"/>
    <property type="match status" value="1"/>
</dbReference>
<dbReference type="InterPro" id="IPR047960">
    <property type="entry name" value="Transpos_IS1380"/>
</dbReference>
<dbReference type="RefSeq" id="WP_369666905.1">
    <property type="nucleotide sequence ID" value="NZ_JBDKXB010000009.1"/>
</dbReference>
<dbReference type="Proteomes" id="UP001564408">
    <property type="component" value="Unassembled WGS sequence"/>
</dbReference>
<dbReference type="EMBL" id="JBDKXB010000009">
    <property type="protein sequence ID" value="MEY6432518.1"/>
    <property type="molecule type" value="Genomic_DNA"/>
</dbReference>
<reference evidence="2 3" key="1">
    <citation type="submission" date="2024-05" db="EMBL/GenBank/DDBJ databases">
        <title>Genome Sequence and Characterization of the New Strain Purple Sulfur Bacterium of Genus Thioalkalicoccus.</title>
        <authorList>
            <person name="Bryantseva I.A."/>
            <person name="Kyndt J.A."/>
            <person name="Imhoff J.F."/>
        </authorList>
    </citation>
    <scope>NUCLEOTIDE SEQUENCE [LARGE SCALE GENOMIC DNA]</scope>
    <source>
        <strain evidence="2 3">Um2</strain>
    </source>
</reference>
<sequence>MRPRSRRCAAMPHATILLSYIALLCLGKSDFEAILGFREDPYSREAIGLDRVPSEAILRQRMDAHAAACRGAVEAAAIAFLRRSGARITPLDNSLVPLDCDVTPFDNSQSKKEGVSRTDKGEDGYAPMAAYLSQEGYCLELELRVGSQHCQNGTPEFLQRVIGPARPLSAAPLLLRLDSGNDAIENIAVVETHNEQDEEAAPIHYLIKWNPRRESPEKWLADAEVHGDWSEPRPGRRAALSEVRETRTHAGYDCSLRRVMRITKRTIDQRGQRLLVPEIEIEGWWTSLEYEEETIIALYADHGTSEQFHSEFESDLDIERRPSGKFATNALVLACALLAYNILRWIGRNGLLGPDAPPRHRAKRRRLRTLMQELMYRAARLIYTARQIKLAFGCPVVNVFRRLYTQLAGP</sequence>
<gene>
    <name evidence="2" type="ORF">ABC977_08885</name>
</gene>
<accession>A0ABV4BG88</accession>
<comment type="caution">
    <text evidence="2">The sequence shown here is derived from an EMBL/GenBank/DDBJ whole genome shotgun (WGS) entry which is preliminary data.</text>
</comment>
<proteinExistence type="predicted"/>
<feature type="domain" description="Transposase DDE" evidence="1">
    <location>
        <begin position="6"/>
        <end position="407"/>
    </location>
</feature>
<evidence type="ECO:0000313" key="2">
    <source>
        <dbReference type="EMBL" id="MEY6432518.1"/>
    </source>
</evidence>
<name>A0ABV4BG88_9GAMM</name>
<evidence type="ECO:0000259" key="1">
    <source>
        <dbReference type="Pfam" id="PF13701"/>
    </source>
</evidence>
<evidence type="ECO:0000313" key="3">
    <source>
        <dbReference type="Proteomes" id="UP001564408"/>
    </source>
</evidence>
<organism evidence="2 3">
    <name type="scientific">Thioalkalicoccus limnaeus</name>
    <dbReference type="NCBI Taxonomy" id="120681"/>
    <lineage>
        <taxon>Bacteria</taxon>
        <taxon>Pseudomonadati</taxon>
        <taxon>Pseudomonadota</taxon>
        <taxon>Gammaproteobacteria</taxon>
        <taxon>Chromatiales</taxon>
        <taxon>Chromatiaceae</taxon>
        <taxon>Thioalkalicoccus</taxon>
    </lineage>
</organism>
<dbReference type="Pfam" id="PF13701">
    <property type="entry name" value="DDE_Tnp_1_4"/>
    <property type="match status" value="1"/>
</dbReference>
<dbReference type="InterPro" id="IPR025668">
    <property type="entry name" value="Tnp_DDE_dom"/>
</dbReference>
<protein>
    <submittedName>
        <fullName evidence="2">IS1380 family transposase</fullName>
    </submittedName>
</protein>
<keyword evidence="3" id="KW-1185">Reference proteome</keyword>